<feature type="domain" description="Chromosomal replication initiator DnaA C-terminal" evidence="13">
    <location>
        <begin position="378"/>
        <end position="446"/>
    </location>
</feature>
<dbReference type="PRINTS" id="PR00051">
    <property type="entry name" value="DNAA"/>
</dbReference>
<evidence type="ECO:0000313" key="14">
    <source>
        <dbReference type="EMBL" id="PIE62958.1"/>
    </source>
</evidence>
<organism evidence="14 15">
    <name type="scientific">Desulfobacter postgatei</name>
    <dbReference type="NCBI Taxonomy" id="2293"/>
    <lineage>
        <taxon>Bacteria</taxon>
        <taxon>Pseudomonadati</taxon>
        <taxon>Thermodesulfobacteriota</taxon>
        <taxon>Desulfobacteria</taxon>
        <taxon>Desulfobacterales</taxon>
        <taxon>Desulfobacteraceae</taxon>
        <taxon>Desulfobacter</taxon>
    </lineage>
</organism>
<evidence type="ECO:0000256" key="2">
    <source>
        <dbReference type="ARBA" id="ARBA00022490"/>
    </source>
</evidence>
<evidence type="ECO:0000256" key="9">
    <source>
        <dbReference type="NCBIfam" id="TIGR00362"/>
    </source>
</evidence>
<dbReference type="AlphaFoldDB" id="A0A2G6MS80"/>
<comment type="caution">
    <text evidence="14">The sequence shown here is derived from an EMBL/GenBank/DDBJ whole genome shotgun (WGS) entry which is preliminary data.</text>
</comment>
<dbReference type="HAMAP" id="MF_00377">
    <property type="entry name" value="DnaA_bact"/>
    <property type="match status" value="1"/>
</dbReference>
<dbReference type="Pfam" id="PF08299">
    <property type="entry name" value="Bac_DnaA_C"/>
    <property type="match status" value="1"/>
</dbReference>
<evidence type="ECO:0000313" key="15">
    <source>
        <dbReference type="Proteomes" id="UP000231203"/>
    </source>
</evidence>
<proteinExistence type="inferred from homology"/>
<dbReference type="Gene3D" id="1.10.8.60">
    <property type="match status" value="1"/>
</dbReference>
<dbReference type="PANTHER" id="PTHR30050">
    <property type="entry name" value="CHROMOSOMAL REPLICATION INITIATOR PROTEIN DNAA"/>
    <property type="match status" value="1"/>
</dbReference>
<evidence type="ECO:0000256" key="7">
    <source>
        <dbReference type="ARBA" id="ARBA00023125"/>
    </source>
</evidence>
<dbReference type="InterPro" id="IPR010921">
    <property type="entry name" value="Trp_repressor/repl_initiator"/>
</dbReference>
<keyword evidence="6 8" id="KW-0446">Lipid-binding</keyword>
<feature type="binding site" evidence="8">
    <location>
        <position position="181"/>
    </location>
    <ligand>
        <name>ATP</name>
        <dbReference type="ChEBI" id="CHEBI:30616"/>
    </ligand>
</feature>
<evidence type="ECO:0000256" key="6">
    <source>
        <dbReference type="ARBA" id="ARBA00023121"/>
    </source>
</evidence>
<feature type="binding site" evidence="8">
    <location>
        <position position="178"/>
    </location>
    <ligand>
        <name>ATP</name>
        <dbReference type="ChEBI" id="CHEBI:30616"/>
    </ligand>
</feature>
<dbReference type="InterPro" id="IPR038454">
    <property type="entry name" value="DnaA_N_sf"/>
</dbReference>
<comment type="similarity">
    <text evidence="1 8 11">Belongs to the DnaA family.</text>
</comment>
<dbReference type="InterPro" id="IPR013159">
    <property type="entry name" value="DnaA_C"/>
</dbReference>
<keyword evidence="7 8" id="KW-0238">DNA-binding</keyword>
<accession>A0A2G6MS80</accession>
<dbReference type="GO" id="GO:0006275">
    <property type="term" value="P:regulation of DNA replication"/>
    <property type="evidence" value="ECO:0007669"/>
    <property type="project" value="UniProtKB-UniRule"/>
</dbReference>
<dbReference type="EMBL" id="PDTI01000024">
    <property type="protein sequence ID" value="PIE62958.1"/>
    <property type="molecule type" value="Genomic_DNA"/>
</dbReference>
<dbReference type="GO" id="GO:0003688">
    <property type="term" value="F:DNA replication origin binding"/>
    <property type="evidence" value="ECO:0007669"/>
    <property type="project" value="UniProtKB-UniRule"/>
</dbReference>
<dbReference type="Gene3D" id="1.10.1750.10">
    <property type="match status" value="1"/>
</dbReference>
<evidence type="ECO:0000256" key="3">
    <source>
        <dbReference type="ARBA" id="ARBA00022705"/>
    </source>
</evidence>
<name>A0A2G6MS80_9BACT</name>
<dbReference type="Pfam" id="PF11638">
    <property type="entry name" value="DnaA_N"/>
    <property type="match status" value="1"/>
</dbReference>
<feature type="region of interest" description="Domain I, interacts with DnaA modulators" evidence="8">
    <location>
        <begin position="1"/>
        <end position="101"/>
    </location>
</feature>
<dbReference type="InterPro" id="IPR001957">
    <property type="entry name" value="Chromosome_initiator_DnaA"/>
</dbReference>
<evidence type="ECO:0000256" key="10">
    <source>
        <dbReference type="RuleBase" id="RU000577"/>
    </source>
</evidence>
<dbReference type="Pfam" id="PF00308">
    <property type="entry name" value="Bac_DnaA"/>
    <property type="match status" value="1"/>
</dbReference>
<comment type="function">
    <text evidence="8 10">Plays an essential role in the initiation and regulation of chromosomal replication. ATP-DnaA binds to the origin of replication (oriC) to initiate formation of the DNA replication initiation complex once per cell cycle. Binds the DnaA box (a 9 base pair repeat at the origin) and separates the double-stranded (ds)DNA. Forms a right-handed helical filament on oriC DNA; dsDNA binds to the exterior of the filament while single-stranded (ss)DNA is stabiized in the filament's interior. The ATP-DnaA-oriC complex binds and stabilizes one strand of the AT-rich DNA unwinding element (DUE), permitting loading of DNA polymerase. After initiation quickly degrades to an ADP-DnaA complex that is not apt for DNA replication. Binds acidic phospholipids.</text>
</comment>
<evidence type="ECO:0000259" key="13">
    <source>
        <dbReference type="SMART" id="SM00760"/>
    </source>
</evidence>
<dbReference type="NCBIfam" id="TIGR00362">
    <property type="entry name" value="DnaA"/>
    <property type="match status" value="1"/>
</dbReference>
<dbReference type="InterPro" id="IPR013317">
    <property type="entry name" value="DnaA_dom"/>
</dbReference>
<dbReference type="GO" id="GO:0008289">
    <property type="term" value="F:lipid binding"/>
    <property type="evidence" value="ECO:0007669"/>
    <property type="project" value="UniProtKB-KW"/>
</dbReference>
<dbReference type="GO" id="GO:0005886">
    <property type="term" value="C:plasma membrane"/>
    <property type="evidence" value="ECO:0007669"/>
    <property type="project" value="TreeGrafter"/>
</dbReference>
<keyword evidence="5 8" id="KW-0067">ATP-binding</keyword>
<comment type="caution">
    <text evidence="8">Lacks conserved residue(s) required for the propagation of feature annotation.</text>
</comment>
<feature type="region of interest" description="Domain IV, binds dsDNA" evidence="8">
    <location>
        <begin position="352"/>
        <end position="472"/>
    </location>
</feature>
<dbReference type="InterPro" id="IPR003593">
    <property type="entry name" value="AAA+_ATPase"/>
</dbReference>
<protein>
    <recommendedName>
        <fullName evidence="8 9">Chromosomal replication initiator protein DnaA</fullName>
    </recommendedName>
</protein>
<keyword evidence="2 8" id="KW-0963">Cytoplasm</keyword>
<evidence type="ECO:0000256" key="4">
    <source>
        <dbReference type="ARBA" id="ARBA00022741"/>
    </source>
</evidence>
<feature type="binding site" evidence="8">
    <location>
        <position position="182"/>
    </location>
    <ligand>
        <name>ATP</name>
        <dbReference type="ChEBI" id="CHEBI:30616"/>
    </ligand>
</feature>
<dbReference type="CDD" id="cd00009">
    <property type="entry name" value="AAA"/>
    <property type="match status" value="1"/>
</dbReference>
<feature type="binding site" evidence="8">
    <location>
        <position position="180"/>
    </location>
    <ligand>
        <name>ATP</name>
        <dbReference type="ChEBI" id="CHEBI:30616"/>
    </ligand>
</feature>
<dbReference type="SMART" id="SM00382">
    <property type="entry name" value="AAA"/>
    <property type="match status" value="1"/>
</dbReference>
<dbReference type="GO" id="GO:0005524">
    <property type="term" value="F:ATP binding"/>
    <property type="evidence" value="ECO:0007669"/>
    <property type="project" value="UniProtKB-UniRule"/>
</dbReference>
<dbReference type="SUPFAM" id="SSF52540">
    <property type="entry name" value="P-loop containing nucleoside triphosphate hydrolases"/>
    <property type="match status" value="1"/>
</dbReference>
<comment type="domain">
    <text evidence="8">Domain I is involved in oligomerization and binding regulators, domain II is flexibile and of varying length in different bacteria, domain III forms the AAA+ region, while domain IV binds dsDNA.</text>
</comment>
<evidence type="ECO:0000256" key="1">
    <source>
        <dbReference type="ARBA" id="ARBA00006583"/>
    </source>
</evidence>
<keyword evidence="4 8" id="KW-0547">Nucleotide-binding</keyword>
<dbReference type="SUPFAM" id="SSF48295">
    <property type="entry name" value="TrpR-like"/>
    <property type="match status" value="1"/>
</dbReference>
<dbReference type="Proteomes" id="UP000231203">
    <property type="component" value="Unassembled WGS sequence"/>
</dbReference>
<dbReference type="SMART" id="SM00760">
    <property type="entry name" value="Bac_DnaA_C"/>
    <property type="match status" value="1"/>
</dbReference>
<sequence length="472" mass="53350">MDSLLKKVKLHIKELVPDHCYRMWIEPVIFCAHDADTLVLSVPNDFYVKRLKENYLGFFEEGFLRLGQKAHIEFKVGKKKIKSGQLKSSLTQGQTGRAQKTAGVLPGTPAHVGIPSDFHPQLPGMTPAFNCGRMLKKNFTFDDFVVGDNSSFAYTASLYLAQGKLNGTGVLFLLGKTGLGKTHLSQAVGHHMLTQDAAQRVFYVTAEDFTNEMIYSLRNKSIDQFKEKYRLKCDVLILEDVHFLTGKSATQKELAMTLDYLIDADKKIIFSGCERPDQIPNLNDNLKSRLNMGVVTEIKAPDFGTRVRILDKKSKAIQCVLPTPVTEYIAQEACDDVRQLESALLSVVTRGQLMNRKIDLALARCVLEKVAGTRKRITIDLIKKLVCEAFDVSEQELLSKSRKHRIVKPRQVAMFLAKKYTDQPIKKIGASFKRYHATAIYSVNAIEKEMKQKGQRYEQVRYLTDKLDSGQF</sequence>
<reference evidence="14 15" key="1">
    <citation type="submission" date="2017-10" db="EMBL/GenBank/DDBJ databases">
        <title>Novel microbial diversity and functional potential in the marine mammal oral microbiome.</title>
        <authorList>
            <person name="Dudek N.K."/>
            <person name="Sun C.L."/>
            <person name="Burstein D."/>
            <person name="Kantor R.S."/>
            <person name="Aliaga Goltsman D.S."/>
            <person name="Bik E.M."/>
            <person name="Thomas B.C."/>
            <person name="Banfield J.F."/>
            <person name="Relman D.A."/>
        </authorList>
    </citation>
    <scope>NUCLEOTIDE SEQUENCE [LARGE SCALE GENOMIC DNA]</scope>
    <source>
        <strain evidence="14">DOLJORAL78_47_202</strain>
    </source>
</reference>
<dbReference type="GO" id="GO:0006270">
    <property type="term" value="P:DNA replication initiation"/>
    <property type="evidence" value="ECO:0007669"/>
    <property type="project" value="UniProtKB-UniRule"/>
</dbReference>
<feature type="domain" description="AAA+ ATPase" evidence="12">
    <location>
        <begin position="167"/>
        <end position="274"/>
    </location>
</feature>
<comment type="subcellular location">
    <subcellularLocation>
        <location evidence="8">Cytoplasm</location>
    </subcellularLocation>
</comment>
<dbReference type="InterPro" id="IPR020591">
    <property type="entry name" value="Chromosome_initiator_DnaA-like"/>
</dbReference>
<keyword evidence="3 8" id="KW-0235">DNA replication</keyword>
<dbReference type="Gene3D" id="3.30.300.180">
    <property type="match status" value="1"/>
</dbReference>
<dbReference type="InterPro" id="IPR024633">
    <property type="entry name" value="DnaA_N_dom"/>
</dbReference>
<evidence type="ECO:0000259" key="12">
    <source>
        <dbReference type="SMART" id="SM00382"/>
    </source>
</evidence>
<comment type="subunit">
    <text evidence="8">Oligomerizes as a right-handed, spiral filament on DNA at oriC.</text>
</comment>
<evidence type="ECO:0000256" key="11">
    <source>
        <dbReference type="RuleBase" id="RU004227"/>
    </source>
</evidence>
<dbReference type="CDD" id="cd06571">
    <property type="entry name" value="Bac_DnaA_C"/>
    <property type="match status" value="1"/>
</dbReference>
<dbReference type="Gene3D" id="3.40.50.300">
    <property type="entry name" value="P-loop containing nucleotide triphosphate hydrolases"/>
    <property type="match status" value="1"/>
</dbReference>
<dbReference type="GO" id="GO:0005737">
    <property type="term" value="C:cytoplasm"/>
    <property type="evidence" value="ECO:0007669"/>
    <property type="project" value="UniProtKB-SubCell"/>
</dbReference>
<gene>
    <name evidence="8" type="primary">dnaA</name>
    <name evidence="14" type="ORF">CSA25_02595</name>
</gene>
<evidence type="ECO:0000256" key="5">
    <source>
        <dbReference type="ARBA" id="ARBA00022840"/>
    </source>
</evidence>
<dbReference type="PANTHER" id="PTHR30050:SF2">
    <property type="entry name" value="CHROMOSOMAL REPLICATION INITIATOR PROTEIN DNAA"/>
    <property type="match status" value="1"/>
</dbReference>
<dbReference type="InterPro" id="IPR027417">
    <property type="entry name" value="P-loop_NTPase"/>
</dbReference>
<evidence type="ECO:0000256" key="8">
    <source>
        <dbReference type="HAMAP-Rule" id="MF_00377"/>
    </source>
</evidence>